<keyword evidence="4" id="KW-0508">mRNA splicing</keyword>
<dbReference type="GO" id="GO:0005634">
    <property type="term" value="C:nucleus"/>
    <property type="evidence" value="ECO:0007669"/>
    <property type="project" value="UniProtKB-SubCell"/>
</dbReference>
<evidence type="ECO:0000256" key="5">
    <source>
        <dbReference type="ARBA" id="ARBA00023242"/>
    </source>
</evidence>
<dbReference type="GO" id="GO:0008380">
    <property type="term" value="P:RNA splicing"/>
    <property type="evidence" value="ECO:0007669"/>
    <property type="project" value="UniProtKB-KW"/>
</dbReference>
<comment type="subcellular location">
    <subcellularLocation>
        <location evidence="1">Nucleus</location>
    </subcellularLocation>
</comment>
<evidence type="ECO:0000313" key="6">
    <source>
        <dbReference type="EMBL" id="KAF2479833.1"/>
    </source>
</evidence>
<sequence>MADYNTSQAEVWDDSALLESWNDALEEYKKYHSLAAKGEKVARPIKASDDAVNGGKAIDSVQDLEADVDATDGDVAAQANAQTTTIPVPPAAMMPQSLIGGQDEDLKKLMMSWYYAGYYTGLHEGKQQGYASAMQGGGKG</sequence>
<evidence type="ECO:0000256" key="4">
    <source>
        <dbReference type="ARBA" id="ARBA00023187"/>
    </source>
</evidence>
<gene>
    <name evidence="6" type="ORF">BDY17DRAFT_326842</name>
</gene>
<evidence type="ECO:0000313" key="7">
    <source>
        <dbReference type="Proteomes" id="UP000799767"/>
    </source>
</evidence>
<keyword evidence="5" id="KW-0539">Nucleus</keyword>
<dbReference type="InterPro" id="IPR047313">
    <property type="entry name" value="SMN_C"/>
</dbReference>
<proteinExistence type="inferred from homology"/>
<dbReference type="CDD" id="cd22852">
    <property type="entry name" value="SMN_C"/>
    <property type="match status" value="1"/>
</dbReference>
<accession>A0A6A6PJZ4</accession>
<protein>
    <submittedName>
        <fullName evidence="6">Uncharacterized protein</fullName>
    </submittedName>
</protein>
<dbReference type="EMBL" id="MU001640">
    <property type="protein sequence ID" value="KAF2479833.1"/>
    <property type="molecule type" value="Genomic_DNA"/>
</dbReference>
<dbReference type="AlphaFoldDB" id="A0A6A6PJZ4"/>
<dbReference type="Pfam" id="PF20635">
    <property type="entry name" value="SMN_YG-box"/>
    <property type="match status" value="1"/>
</dbReference>
<dbReference type="InterPro" id="IPR040424">
    <property type="entry name" value="Smn1"/>
</dbReference>
<keyword evidence="3" id="KW-0507">mRNA processing</keyword>
<dbReference type="PANTHER" id="PTHR39267:SF1">
    <property type="entry name" value="SURVIVAL MOTOR NEURON PROTEIN"/>
    <property type="match status" value="1"/>
</dbReference>
<dbReference type="GeneID" id="54478578"/>
<dbReference type="CDD" id="cd22851">
    <property type="entry name" value="SMN_N"/>
    <property type="match status" value="1"/>
</dbReference>
<comment type="similarity">
    <text evidence="2">Belongs to the SMN family.</text>
</comment>
<reference evidence="6" key="1">
    <citation type="journal article" date="2020" name="Stud. Mycol.">
        <title>101 Dothideomycetes genomes: a test case for predicting lifestyles and emergence of pathogens.</title>
        <authorList>
            <person name="Haridas S."/>
            <person name="Albert R."/>
            <person name="Binder M."/>
            <person name="Bloem J."/>
            <person name="Labutti K."/>
            <person name="Salamov A."/>
            <person name="Andreopoulos B."/>
            <person name="Baker S."/>
            <person name="Barry K."/>
            <person name="Bills G."/>
            <person name="Bluhm B."/>
            <person name="Cannon C."/>
            <person name="Castanera R."/>
            <person name="Culley D."/>
            <person name="Daum C."/>
            <person name="Ezra D."/>
            <person name="Gonzalez J."/>
            <person name="Henrissat B."/>
            <person name="Kuo A."/>
            <person name="Liang C."/>
            <person name="Lipzen A."/>
            <person name="Lutzoni F."/>
            <person name="Magnuson J."/>
            <person name="Mondo S."/>
            <person name="Nolan M."/>
            <person name="Ohm R."/>
            <person name="Pangilinan J."/>
            <person name="Park H.-J."/>
            <person name="Ramirez L."/>
            <person name="Alfaro M."/>
            <person name="Sun H."/>
            <person name="Tritt A."/>
            <person name="Yoshinaga Y."/>
            <person name="Zwiers L.-H."/>
            <person name="Turgeon B."/>
            <person name="Goodwin S."/>
            <person name="Spatafora J."/>
            <person name="Crous P."/>
            <person name="Grigoriev I."/>
        </authorList>
    </citation>
    <scope>NUCLEOTIDE SEQUENCE</scope>
    <source>
        <strain evidence="6">CBS 113389</strain>
    </source>
</reference>
<dbReference type="RefSeq" id="XP_033586403.1">
    <property type="nucleotide sequence ID" value="XM_033737576.1"/>
</dbReference>
<dbReference type="PANTHER" id="PTHR39267">
    <property type="entry name" value="SURVIVAL MOTOR NEURON-LIKE PROTEIN 1"/>
    <property type="match status" value="1"/>
</dbReference>
<evidence type="ECO:0000256" key="2">
    <source>
        <dbReference type="ARBA" id="ARBA00005371"/>
    </source>
</evidence>
<evidence type="ECO:0000256" key="1">
    <source>
        <dbReference type="ARBA" id="ARBA00004123"/>
    </source>
</evidence>
<keyword evidence="7" id="KW-1185">Reference proteome</keyword>
<evidence type="ECO:0000256" key="3">
    <source>
        <dbReference type="ARBA" id="ARBA00022664"/>
    </source>
</evidence>
<dbReference type="OrthoDB" id="197400at2759"/>
<name>A0A6A6PJZ4_9PEZI</name>
<dbReference type="Proteomes" id="UP000799767">
    <property type="component" value="Unassembled WGS sequence"/>
</dbReference>
<dbReference type="GO" id="GO:0006397">
    <property type="term" value="P:mRNA processing"/>
    <property type="evidence" value="ECO:0007669"/>
    <property type="project" value="UniProtKB-KW"/>
</dbReference>
<organism evidence="6 7">
    <name type="scientific">Neohortaea acidophila</name>
    <dbReference type="NCBI Taxonomy" id="245834"/>
    <lineage>
        <taxon>Eukaryota</taxon>
        <taxon>Fungi</taxon>
        <taxon>Dikarya</taxon>
        <taxon>Ascomycota</taxon>
        <taxon>Pezizomycotina</taxon>
        <taxon>Dothideomycetes</taxon>
        <taxon>Dothideomycetidae</taxon>
        <taxon>Mycosphaerellales</taxon>
        <taxon>Teratosphaeriaceae</taxon>
        <taxon>Neohortaea</taxon>
    </lineage>
</organism>